<dbReference type="SUPFAM" id="SSF64182">
    <property type="entry name" value="DHH phosphoesterases"/>
    <property type="match status" value="1"/>
</dbReference>
<evidence type="ECO:0000256" key="3">
    <source>
        <dbReference type="ARBA" id="ARBA00022555"/>
    </source>
</evidence>
<accession>A0A0P8BUJ5</accession>
<evidence type="ECO:0000256" key="8">
    <source>
        <dbReference type="ARBA" id="ARBA00022741"/>
    </source>
</evidence>
<dbReference type="Gene3D" id="1.10.3090.10">
    <property type="entry name" value="cca-adding enzyme, domain 2"/>
    <property type="match status" value="1"/>
</dbReference>
<dbReference type="SMART" id="SM00116">
    <property type="entry name" value="CBS"/>
    <property type="match status" value="2"/>
</dbReference>
<keyword evidence="15" id="KW-0378">Hydrolase</keyword>
<dbReference type="InterPro" id="IPR046342">
    <property type="entry name" value="CBS_dom_sf"/>
</dbReference>
<comment type="cofactor">
    <cofactor evidence="1">
        <name>Mg(2+)</name>
        <dbReference type="ChEBI" id="CHEBI:18420"/>
    </cofactor>
</comment>
<dbReference type="EC" id="3.1.3.-" evidence="15"/>
<evidence type="ECO:0000256" key="10">
    <source>
        <dbReference type="ARBA" id="ARBA00022884"/>
    </source>
</evidence>
<evidence type="ECO:0000256" key="1">
    <source>
        <dbReference type="ARBA" id="ARBA00001946"/>
    </source>
</evidence>
<comment type="caution">
    <text evidence="15">The sequence shown here is derived from an EMBL/GenBank/DDBJ whole genome shotgun (WGS) entry which is preliminary data.</text>
</comment>
<evidence type="ECO:0000256" key="12">
    <source>
        <dbReference type="RuleBase" id="RU003953"/>
    </source>
</evidence>
<dbReference type="PANTHER" id="PTHR47788:SF1">
    <property type="entry name" value="A-ADDING TRNA NUCLEOTIDYLTRANSFERASE"/>
    <property type="match status" value="1"/>
</dbReference>
<protein>
    <submittedName>
        <fullName evidence="15">tRNA nucleotidyltransferase (CCA-adding enzyme)</fullName>
        <ecNumber evidence="15">2.7.7.72</ecNumber>
        <ecNumber evidence="15">3.1.3.-</ecNumber>
    </submittedName>
</protein>
<dbReference type="EMBL" id="LJZR01000055">
    <property type="protein sequence ID" value="KPQ32494.1"/>
    <property type="molecule type" value="Genomic_DNA"/>
</dbReference>
<dbReference type="PATRIC" id="fig|1666911.3.peg.3411"/>
<dbReference type="EC" id="2.7.7.72" evidence="15"/>
<dbReference type="STRING" id="1666911.HLUCCA11_21400"/>
<dbReference type="CDD" id="cd04595">
    <property type="entry name" value="CBS_pair_DHH_polyA_Pol_assoc"/>
    <property type="match status" value="1"/>
</dbReference>
<feature type="region of interest" description="Disordered" evidence="13">
    <location>
        <begin position="418"/>
        <end position="443"/>
    </location>
</feature>
<evidence type="ECO:0000313" key="16">
    <source>
        <dbReference type="Proteomes" id="UP000050465"/>
    </source>
</evidence>
<sequence length="899" mass="99947">MRSLTLVDASQRDRFAPVTDWFEQAEQTRLPIIIYDHHMPSEVESSTEDSIETPSKPNIAPAVETDFPTAEAHIEAVGAATTLVAEALQQQGITITPFEATVMALGIHSDTGSLTFEQSTPRDAQALAWLMAQGANQQVIAEHNATGLSSQLQALLSRSLKIVETERVRGHHLGWIELETPGFVPGLSSLAEQLLPLLGLDTLLLCASYRPHPLKRQLCKAVVIGRSRTHPFMSDTSINLRPIFEAIGGGGHAQAASAVIRAEITEVTQEDDKNSCKAAFQTVISEMLEKVRSQIPAPITAKTLMSSPVRTILPTTSVDEAQRILLRYGHAGLCVVNDQAELVGIISRRDIDITLRHGLGHAPVKGCMSTSLKSIETETPIDQIQDLMRTYDIGRLPVLTSGKLVGIVTRTDLLRQIQQTSQDTQSPCKQPDSPQTSPIRPPAPTELYQQLKARIAEIWPALLLIANIAEQKGWSLYLVGGAVRDLLLSQLPAPQRQSHPLTDIDLVVDGAGEGAGVALAKAVQAQYHEVSIQIHGQFQTAALVWHPSDTDNQNDAKPLLIDIATARTEFYPYPAANPEVEASTIRQDLYRRDFTINAMAIKLSGTPGLLLDYFGGWIDLQKSHVRVLHANSFIEDPTRIFRAVRFAVRLGFTLDPQTEQFIGYAISSGIYEQVLSSASKTPALQTRLKAELKYLLSAEQWEASLTKIARLGALACLHRSLEMTPSLWRQLRRMNRWLNRFGNDHLANMPPRWLMLLELIIAQLDPDLRDRTAANLDLDTQSQQRLKHLNQWEEDLLKKLPKTQRPSQIYNLLNKYNQAELLLMSDRHPYTLGPQIWRYIMQLFCLPLPINGDTLKQLGYSPGPQFGNILKDVRRLTLDGELATAQDAESYILTHYPVR</sequence>
<dbReference type="InterPro" id="IPR043519">
    <property type="entry name" value="NT_sf"/>
</dbReference>
<evidence type="ECO:0000313" key="15">
    <source>
        <dbReference type="EMBL" id="KPQ32494.1"/>
    </source>
</evidence>
<feature type="compositionally biased region" description="Polar residues" evidence="13">
    <location>
        <begin position="418"/>
        <end position="438"/>
    </location>
</feature>
<evidence type="ECO:0000256" key="4">
    <source>
        <dbReference type="ARBA" id="ARBA00022679"/>
    </source>
</evidence>
<keyword evidence="7" id="KW-0479">Metal-binding</keyword>
<proteinExistence type="inferred from homology"/>
<keyword evidence="3" id="KW-0820">tRNA-binding</keyword>
<keyword evidence="4 12" id="KW-0808">Transferase</keyword>
<dbReference type="InterPro" id="IPR002646">
    <property type="entry name" value="PolA_pol_head_dom"/>
</dbReference>
<gene>
    <name evidence="15" type="primary">cca-3</name>
    <name evidence="15" type="ORF">HLUCCA11_21400</name>
</gene>
<dbReference type="GO" id="GO:0046872">
    <property type="term" value="F:metal ion binding"/>
    <property type="evidence" value="ECO:0007669"/>
    <property type="project" value="UniProtKB-KW"/>
</dbReference>
<dbReference type="PROSITE" id="PS51371">
    <property type="entry name" value="CBS"/>
    <property type="match status" value="2"/>
</dbReference>
<dbReference type="SUPFAM" id="SSF81891">
    <property type="entry name" value="Poly A polymerase C-terminal region-like"/>
    <property type="match status" value="1"/>
</dbReference>
<comment type="similarity">
    <text evidence="2 12">Belongs to the tRNA nucleotidyltransferase/poly(A) polymerase family.</text>
</comment>
<dbReference type="GO" id="GO:0008033">
    <property type="term" value="P:tRNA processing"/>
    <property type="evidence" value="ECO:0007669"/>
    <property type="project" value="UniProtKB-KW"/>
</dbReference>
<evidence type="ECO:0000259" key="14">
    <source>
        <dbReference type="PROSITE" id="PS51371"/>
    </source>
</evidence>
<dbReference type="CDD" id="cd05398">
    <property type="entry name" value="NT_ClassII-CCAase"/>
    <property type="match status" value="1"/>
</dbReference>
<evidence type="ECO:0000256" key="11">
    <source>
        <dbReference type="PROSITE-ProRule" id="PRU00703"/>
    </source>
</evidence>
<dbReference type="Gene3D" id="3.10.580.10">
    <property type="entry name" value="CBS-domain"/>
    <property type="match status" value="1"/>
</dbReference>
<dbReference type="SUPFAM" id="SSF81301">
    <property type="entry name" value="Nucleotidyltransferase"/>
    <property type="match status" value="1"/>
</dbReference>
<dbReference type="InterPro" id="IPR038763">
    <property type="entry name" value="DHH_sf"/>
</dbReference>
<dbReference type="GO" id="GO:0000166">
    <property type="term" value="F:nucleotide binding"/>
    <property type="evidence" value="ECO:0007669"/>
    <property type="project" value="UniProtKB-KW"/>
</dbReference>
<organism evidence="15 16">
    <name type="scientific">Phormidesmis priestleyi Ana</name>
    <dbReference type="NCBI Taxonomy" id="1666911"/>
    <lineage>
        <taxon>Bacteria</taxon>
        <taxon>Bacillati</taxon>
        <taxon>Cyanobacteriota</taxon>
        <taxon>Cyanophyceae</taxon>
        <taxon>Leptolyngbyales</taxon>
        <taxon>Leptolyngbyaceae</taxon>
        <taxon>Phormidesmis</taxon>
    </lineage>
</organism>
<dbReference type="GO" id="GO:0000049">
    <property type="term" value="F:tRNA binding"/>
    <property type="evidence" value="ECO:0007669"/>
    <property type="project" value="UniProtKB-KW"/>
</dbReference>
<dbReference type="Pfam" id="PF00571">
    <property type="entry name" value="CBS"/>
    <property type="match status" value="2"/>
</dbReference>
<keyword evidence="5" id="KW-0819">tRNA processing</keyword>
<feature type="domain" description="CBS" evidence="14">
    <location>
        <begin position="368"/>
        <end position="424"/>
    </location>
</feature>
<dbReference type="SUPFAM" id="SSF54631">
    <property type="entry name" value="CBS-domain pair"/>
    <property type="match status" value="1"/>
</dbReference>
<evidence type="ECO:0000256" key="5">
    <source>
        <dbReference type="ARBA" id="ARBA00022694"/>
    </source>
</evidence>
<dbReference type="GO" id="GO:0016787">
    <property type="term" value="F:hydrolase activity"/>
    <property type="evidence" value="ECO:0007669"/>
    <property type="project" value="UniProtKB-KW"/>
</dbReference>
<evidence type="ECO:0000256" key="6">
    <source>
        <dbReference type="ARBA" id="ARBA00022695"/>
    </source>
</evidence>
<keyword evidence="9" id="KW-0460">Magnesium</keyword>
<evidence type="ECO:0000256" key="2">
    <source>
        <dbReference type="ARBA" id="ARBA00007265"/>
    </source>
</evidence>
<evidence type="ECO:0000256" key="9">
    <source>
        <dbReference type="ARBA" id="ARBA00022842"/>
    </source>
</evidence>
<dbReference type="Gene3D" id="3.90.1640.10">
    <property type="entry name" value="inorganic pyrophosphatase (n-terminal core)"/>
    <property type="match status" value="1"/>
</dbReference>
<reference evidence="15 16" key="1">
    <citation type="submission" date="2015-09" db="EMBL/GenBank/DDBJ databases">
        <title>Identification and resolution of microdiversity through metagenomic sequencing of parallel consortia.</title>
        <authorList>
            <person name="Nelson W.C."/>
            <person name="Romine M.F."/>
            <person name="Lindemann S.R."/>
        </authorList>
    </citation>
    <scope>NUCLEOTIDE SEQUENCE [LARGE SCALE GENOMIC DNA]</scope>
    <source>
        <strain evidence="15">Ana</strain>
    </source>
</reference>
<dbReference type="InterPro" id="IPR052390">
    <property type="entry name" value="tRNA_nt/polyA_polymerase"/>
</dbReference>
<dbReference type="PANTHER" id="PTHR47788">
    <property type="entry name" value="POLYA POLYMERASE"/>
    <property type="match status" value="1"/>
</dbReference>
<name>A0A0P8BUJ5_9CYAN</name>
<keyword evidence="8" id="KW-0547">Nucleotide-binding</keyword>
<feature type="domain" description="CBS" evidence="14">
    <location>
        <begin position="305"/>
        <end position="364"/>
    </location>
</feature>
<evidence type="ECO:0000256" key="13">
    <source>
        <dbReference type="SAM" id="MobiDB-lite"/>
    </source>
</evidence>
<keyword evidence="11" id="KW-0129">CBS domain</keyword>
<dbReference type="AlphaFoldDB" id="A0A0P8BUJ5"/>
<keyword evidence="6 15" id="KW-0548">Nucleotidyltransferase</keyword>
<dbReference type="Proteomes" id="UP000050465">
    <property type="component" value="Unassembled WGS sequence"/>
</dbReference>
<dbReference type="Gene3D" id="3.30.460.10">
    <property type="entry name" value="Beta Polymerase, domain 2"/>
    <property type="match status" value="1"/>
</dbReference>
<keyword evidence="10 12" id="KW-0694">RNA-binding</keyword>
<evidence type="ECO:0000256" key="7">
    <source>
        <dbReference type="ARBA" id="ARBA00022723"/>
    </source>
</evidence>
<dbReference type="Pfam" id="PF01743">
    <property type="entry name" value="PolyA_pol"/>
    <property type="match status" value="1"/>
</dbReference>
<dbReference type="InterPro" id="IPR000644">
    <property type="entry name" value="CBS_dom"/>
</dbReference>
<dbReference type="GO" id="GO:0004810">
    <property type="term" value="F:CCA tRNA nucleotidyltransferase activity"/>
    <property type="evidence" value="ECO:0007669"/>
    <property type="project" value="UniProtKB-EC"/>
</dbReference>